<protein>
    <submittedName>
        <fullName evidence="3">Glycosyl transferase family 1</fullName>
    </submittedName>
</protein>
<gene>
    <name evidence="3" type="ORF">CK501_06530</name>
</gene>
<accession>A0A2A2F6M7</accession>
<dbReference type="Pfam" id="PF00534">
    <property type="entry name" value="Glycos_transf_1"/>
    <property type="match status" value="1"/>
</dbReference>
<organism evidence="3 4">
    <name type="scientific">Halovibrio salipaludis</name>
    <dbReference type="NCBI Taxonomy" id="2032626"/>
    <lineage>
        <taxon>Bacteria</taxon>
        <taxon>Pseudomonadati</taxon>
        <taxon>Pseudomonadota</taxon>
        <taxon>Gammaproteobacteria</taxon>
        <taxon>Oceanospirillales</taxon>
        <taxon>Halomonadaceae</taxon>
        <taxon>Halovibrio</taxon>
    </lineage>
</organism>
<dbReference type="SUPFAM" id="SSF53756">
    <property type="entry name" value="UDP-Glycosyltransferase/glycogen phosphorylase"/>
    <property type="match status" value="1"/>
</dbReference>
<dbReference type="PANTHER" id="PTHR12526:SF630">
    <property type="entry name" value="GLYCOSYLTRANSFERASE"/>
    <property type="match status" value="1"/>
</dbReference>
<name>A0A2A2F6M7_9GAMM</name>
<dbReference type="Gene3D" id="3.40.50.2000">
    <property type="entry name" value="Glycogen Phosphorylase B"/>
    <property type="match status" value="2"/>
</dbReference>
<dbReference type="InterPro" id="IPR001296">
    <property type="entry name" value="Glyco_trans_1"/>
</dbReference>
<dbReference type="PANTHER" id="PTHR12526">
    <property type="entry name" value="GLYCOSYLTRANSFERASE"/>
    <property type="match status" value="1"/>
</dbReference>
<dbReference type="OrthoDB" id="9804196at2"/>
<dbReference type="Pfam" id="PF13439">
    <property type="entry name" value="Glyco_transf_4"/>
    <property type="match status" value="1"/>
</dbReference>
<dbReference type="GO" id="GO:0016757">
    <property type="term" value="F:glycosyltransferase activity"/>
    <property type="evidence" value="ECO:0007669"/>
    <property type="project" value="InterPro"/>
</dbReference>
<keyword evidence="3" id="KW-0808">Transferase</keyword>
<evidence type="ECO:0000259" key="1">
    <source>
        <dbReference type="Pfam" id="PF00534"/>
    </source>
</evidence>
<dbReference type="RefSeq" id="WP_095616938.1">
    <property type="nucleotide sequence ID" value="NZ_NSKD01000002.1"/>
</dbReference>
<dbReference type="EMBL" id="NSKD01000002">
    <property type="protein sequence ID" value="PAU81211.1"/>
    <property type="molecule type" value="Genomic_DNA"/>
</dbReference>
<dbReference type="AlphaFoldDB" id="A0A2A2F6M7"/>
<evidence type="ECO:0000313" key="3">
    <source>
        <dbReference type="EMBL" id="PAU81211.1"/>
    </source>
</evidence>
<evidence type="ECO:0000259" key="2">
    <source>
        <dbReference type="Pfam" id="PF13439"/>
    </source>
</evidence>
<dbReference type="GO" id="GO:1901135">
    <property type="term" value="P:carbohydrate derivative metabolic process"/>
    <property type="evidence" value="ECO:0007669"/>
    <property type="project" value="UniProtKB-ARBA"/>
</dbReference>
<sequence>MPSDNVRGSNQAGVPGPKRILFVSNSIVNPNAGTEGQLLQLLRYLPRDRYIPELLVFKSSQFTNSEEIPCPVHVLGSSSLFRLATWFRFLRFIRRKRREGVRLAHMYFHDASIIGPPIFYLYGIRSIISRRDMGYWYTPFYLKILRITGRYVNSVVVNSQAVKHITSIKERIDKNCIRVIYNGYEDISSSISGAVKNSIFDESKGPIAFLVANNRPLKRIGDALQATKRVLDSGRPMQLVIVGAGDNSNLEILAVQLGIEDHVHFLGARSDVKELLRVGYVGLLCSESEGYSNSIVEYMQAALPVIASDTGGNQEAVIDGETGWRYPVGDVGALADCLQRVLDDPEQASLFGIKGRDLAVQRHSLENMIFQHLQLYDTLLGELV</sequence>
<evidence type="ECO:0000313" key="4">
    <source>
        <dbReference type="Proteomes" id="UP000218896"/>
    </source>
</evidence>
<keyword evidence="4" id="KW-1185">Reference proteome</keyword>
<proteinExistence type="predicted"/>
<dbReference type="Proteomes" id="UP000218896">
    <property type="component" value="Unassembled WGS sequence"/>
</dbReference>
<dbReference type="InterPro" id="IPR028098">
    <property type="entry name" value="Glyco_trans_4-like_N"/>
</dbReference>
<comment type="caution">
    <text evidence="3">The sequence shown here is derived from an EMBL/GenBank/DDBJ whole genome shotgun (WGS) entry which is preliminary data.</text>
</comment>
<feature type="domain" description="Glycosyltransferase subfamily 4-like N-terminal" evidence="2">
    <location>
        <begin position="33"/>
        <end position="184"/>
    </location>
</feature>
<feature type="domain" description="Glycosyl transferase family 1" evidence="1">
    <location>
        <begin position="202"/>
        <end position="356"/>
    </location>
</feature>
<reference evidence="3 4" key="1">
    <citation type="submission" date="2017-08" db="EMBL/GenBank/DDBJ databases">
        <title>Halovibrio sewagensis sp. nov., isolated from wastewater of high salinity.</title>
        <authorList>
            <person name="Dong X."/>
            <person name="Zhang G."/>
        </authorList>
    </citation>
    <scope>NUCLEOTIDE SEQUENCE [LARGE SCALE GENOMIC DNA]</scope>
    <source>
        <strain evidence="3 4">YL5-2</strain>
    </source>
</reference>